<gene>
    <name evidence="1" type="ORF">GAP31_139</name>
</gene>
<proteinExistence type="predicted"/>
<name>K4F5B5_9CAUD</name>
<organism evidence="1 2">
    <name type="scientific">Cronobacter phage vB_CsaM_GAP31</name>
    <dbReference type="NCBI Taxonomy" id="1141135"/>
    <lineage>
        <taxon>Viruses</taxon>
        <taxon>Duplodnaviria</taxon>
        <taxon>Heunggongvirae</taxon>
        <taxon>Uroviricota</taxon>
        <taxon>Caudoviricetes</taxon>
        <taxon>Vequintavirinae</taxon>
        <taxon>Seunavirus</taxon>
        <taxon>Seunavirus GAP31</taxon>
    </lineage>
</organism>
<accession>K4F5B5</accession>
<dbReference type="RefSeq" id="YP_006986976.1">
    <property type="nucleotide sequence ID" value="NC_019400.1"/>
</dbReference>
<protein>
    <submittedName>
        <fullName evidence="1">Uncharacterized protein</fullName>
    </submittedName>
</protein>
<dbReference type="GeneID" id="13993459"/>
<keyword evidence="2" id="KW-1185">Reference proteome</keyword>
<dbReference type="Proteomes" id="UP000000458">
    <property type="component" value="Segment"/>
</dbReference>
<evidence type="ECO:0000313" key="1">
    <source>
        <dbReference type="EMBL" id="AFC21321.1"/>
    </source>
</evidence>
<dbReference type="KEGG" id="vg:13993459"/>
<dbReference type="OrthoDB" id="31986at10239"/>
<dbReference type="EMBL" id="JN882284">
    <property type="protein sequence ID" value="AFC21321.1"/>
    <property type="molecule type" value="Genomic_DNA"/>
</dbReference>
<evidence type="ECO:0000313" key="2">
    <source>
        <dbReference type="Proteomes" id="UP000000458"/>
    </source>
</evidence>
<reference evidence="1 2" key="1">
    <citation type="journal article" date="2012" name="J. Virol.">
        <title>Genome Sequence of Cronobacter sakazakii Myovirus vB_CsaM_GAP31.</title>
        <authorList>
            <person name="Abbasifar R."/>
            <person name="Kropinski A.M."/>
            <person name="Sabour P.M."/>
            <person name="Ackermann H.W."/>
            <person name="Alanis Villa A."/>
            <person name="Abbasifar A."/>
            <person name="Griffiths M.W."/>
        </authorList>
    </citation>
    <scope>NUCLEOTIDE SEQUENCE [LARGE SCALE GENOMIC DNA]</scope>
</reference>
<sequence length="118" mass="13602">MTKEYQAPIKPLRLMAYDPQKLHLFLGGERVSGFMPYRKISLRRGLNGTFEMEIFLSGVASWVPKLRQLLGHEMPISIQYPNEFADNLGFEDVGVLSGFDLHFTNEVPEIVFYFKSKD</sequence>